<protein>
    <submittedName>
        <fullName evidence="2">Retrovirus-related Pol polyprotein from transposon TNT 1-94</fullName>
    </submittedName>
</protein>
<name>A0A438FT06_VITVI</name>
<gene>
    <name evidence="2" type="primary">POLX_4161</name>
    <name evidence="2" type="ORF">CK203_064549</name>
</gene>
<dbReference type="AlphaFoldDB" id="A0A438FT06"/>
<evidence type="ECO:0000313" key="2">
    <source>
        <dbReference type="EMBL" id="RVW63087.1"/>
    </source>
</evidence>
<feature type="domain" description="Reverse transcriptase Ty1/copia-type" evidence="1">
    <location>
        <begin position="62"/>
        <end position="159"/>
    </location>
</feature>
<evidence type="ECO:0000313" key="3">
    <source>
        <dbReference type="Proteomes" id="UP000288805"/>
    </source>
</evidence>
<reference evidence="2 3" key="1">
    <citation type="journal article" date="2018" name="PLoS Genet.">
        <title>Population sequencing reveals clonal diversity and ancestral inbreeding in the grapevine cultivar Chardonnay.</title>
        <authorList>
            <person name="Roach M.J."/>
            <person name="Johnson D.L."/>
            <person name="Bohlmann J."/>
            <person name="van Vuuren H.J."/>
            <person name="Jones S.J."/>
            <person name="Pretorius I.S."/>
            <person name="Schmidt S.A."/>
            <person name="Borneman A.R."/>
        </authorList>
    </citation>
    <scope>NUCLEOTIDE SEQUENCE [LARGE SCALE GENOMIC DNA]</scope>
    <source>
        <strain evidence="3">cv. Chardonnay</strain>
        <tissue evidence="2">Leaf</tissue>
    </source>
</reference>
<organism evidence="2 3">
    <name type="scientific">Vitis vinifera</name>
    <name type="common">Grape</name>
    <dbReference type="NCBI Taxonomy" id="29760"/>
    <lineage>
        <taxon>Eukaryota</taxon>
        <taxon>Viridiplantae</taxon>
        <taxon>Streptophyta</taxon>
        <taxon>Embryophyta</taxon>
        <taxon>Tracheophyta</taxon>
        <taxon>Spermatophyta</taxon>
        <taxon>Magnoliopsida</taxon>
        <taxon>eudicotyledons</taxon>
        <taxon>Gunneridae</taxon>
        <taxon>Pentapetalae</taxon>
        <taxon>rosids</taxon>
        <taxon>Vitales</taxon>
        <taxon>Vitaceae</taxon>
        <taxon>Viteae</taxon>
        <taxon>Vitis</taxon>
    </lineage>
</organism>
<dbReference type="Proteomes" id="UP000288805">
    <property type="component" value="Unassembled WGS sequence"/>
</dbReference>
<dbReference type="Pfam" id="PF07727">
    <property type="entry name" value="RVT_2"/>
    <property type="match status" value="1"/>
</dbReference>
<accession>A0A438FT06</accession>
<sequence length="261" mass="30444">MSSICQLPKGKGLTDIRIPNNIQEALEIPKWKTTIKDEIRALEKNGTWELAELPKERIQSGNVFLNGNLEEEVYMEIPSDLKIETNINEVCRLKKSLYGIKQSPQAWFDHFTKAVKRFDYSQCQSDYTLFVKHTIEGRTVIITVYVDDIILTGDHDEEIVNKLGEYKDQTLEFAVEREKYTELRGRPSFVLAKKLHALKCELKKWNKEVLGNVSARKDATLEQLNYWDIIERLRPLSEEDRRSQWTTGDEYSHFAILEETS</sequence>
<proteinExistence type="predicted"/>
<evidence type="ECO:0000259" key="1">
    <source>
        <dbReference type="Pfam" id="PF07727"/>
    </source>
</evidence>
<dbReference type="InterPro" id="IPR013103">
    <property type="entry name" value="RVT_2"/>
</dbReference>
<comment type="caution">
    <text evidence="2">The sequence shown here is derived from an EMBL/GenBank/DDBJ whole genome shotgun (WGS) entry which is preliminary data.</text>
</comment>
<dbReference type="EMBL" id="QGNW01000750">
    <property type="protein sequence ID" value="RVW63087.1"/>
    <property type="molecule type" value="Genomic_DNA"/>
</dbReference>